<evidence type="ECO:0000313" key="18">
    <source>
        <dbReference type="Proteomes" id="UP000663877"/>
    </source>
</evidence>
<dbReference type="Gene3D" id="3.90.550.10">
    <property type="entry name" value="Spore Coat Polysaccharide Biosynthesis Protein SpsA, Chain A"/>
    <property type="match status" value="1"/>
</dbReference>
<comment type="pathway">
    <text evidence="2 11">Protein modification; protein glycosylation.</text>
</comment>
<dbReference type="GO" id="GO:0016020">
    <property type="term" value="C:membrane"/>
    <property type="evidence" value="ECO:0007669"/>
    <property type="project" value="UniProtKB-SubCell"/>
</dbReference>
<dbReference type="InterPro" id="IPR027995">
    <property type="entry name" value="Galactosyl_T_N"/>
</dbReference>
<feature type="compositionally biased region" description="Low complexity" evidence="12">
    <location>
        <begin position="7"/>
        <end position="33"/>
    </location>
</feature>
<sequence length="483" mass="56748">MLYAYGSHHSSSTSLLSHDQEQQSSSSSSSRSNHQLHRYNHEPVSSNLLHRDIPPILILLFFLFLIVITLSQILVVHTSRYGANFSSMQKIQEELKQMDESMETLLRDNVLPIDKWRLLFHIQTYLSRFEDLFNNFNNNNNSNLIQNNNQTIDRKKYFKPLFNNKSNEFFIRDNTSNYFINNRKHIHNRSKIVIDENESSQRKQQKRIYCQEEPHDLRGRFLNENSTFPNVSLYEIETNYSNVKSGGQWSPSHCLARHRVAIIIPYRDRFEHLVTLLYYLHPILQRQELDYKIFVSEQVGNGTYNKAVLMNAAFIYASSEYDFQCFVFHDVDLIPEDDRNMYSCPLFPRHMSVAVDEMNYKLTYEELIGGVLNIRSDHFLTVNGYSNLYWGWGAEDDDLYYRLKEVSLKIIRPPATIARYKMLQHTKRVPSIWNKRAKLLYSAAKRYTWDGVSSARYNLTSVIAYPLFTHLSIDVGLPPPGFS</sequence>
<evidence type="ECO:0000313" key="16">
    <source>
        <dbReference type="EMBL" id="CAF1661655.1"/>
    </source>
</evidence>
<evidence type="ECO:0000256" key="11">
    <source>
        <dbReference type="RuleBase" id="RU368121"/>
    </source>
</evidence>
<evidence type="ECO:0000259" key="13">
    <source>
        <dbReference type="Pfam" id="PF02709"/>
    </source>
</evidence>
<keyword evidence="8 11" id="KW-1133">Transmembrane helix</keyword>
<keyword evidence="10 11" id="KW-0325">Glycoprotein</keyword>
<dbReference type="PRINTS" id="PR02050">
    <property type="entry name" value="B14GALTRFASE"/>
</dbReference>
<dbReference type="Pfam" id="PF13733">
    <property type="entry name" value="Glyco_transf_7N"/>
    <property type="match status" value="1"/>
</dbReference>
<accession>A0A815WQW7</accession>
<evidence type="ECO:0000256" key="10">
    <source>
        <dbReference type="ARBA" id="ARBA00023180"/>
    </source>
</evidence>
<dbReference type="OrthoDB" id="10016069at2759"/>
<feature type="transmembrane region" description="Helical" evidence="11">
    <location>
        <begin position="56"/>
        <end position="76"/>
    </location>
</feature>
<comment type="caution">
    <text evidence="15">The sequence shown here is derived from an EMBL/GenBank/DDBJ whole genome shotgun (WGS) entry which is preliminary data.</text>
</comment>
<dbReference type="Pfam" id="PF02709">
    <property type="entry name" value="Glyco_transf_7C"/>
    <property type="match status" value="1"/>
</dbReference>
<dbReference type="InterPro" id="IPR027791">
    <property type="entry name" value="Galactosyl_T_C"/>
</dbReference>
<keyword evidence="9 11" id="KW-0472">Membrane</keyword>
<evidence type="ECO:0000256" key="6">
    <source>
        <dbReference type="ARBA" id="ARBA00022692"/>
    </source>
</evidence>
<dbReference type="CDD" id="cd00899">
    <property type="entry name" value="b4GalT"/>
    <property type="match status" value="1"/>
</dbReference>
<proteinExistence type="inferred from homology"/>
<feature type="domain" description="Galactosyltransferase C-terminal" evidence="13">
    <location>
        <begin position="349"/>
        <end position="426"/>
    </location>
</feature>
<evidence type="ECO:0000256" key="3">
    <source>
        <dbReference type="ARBA" id="ARBA00005735"/>
    </source>
</evidence>
<feature type="domain" description="Galactosyltransferase N-terminal" evidence="14">
    <location>
        <begin position="210"/>
        <end position="345"/>
    </location>
</feature>
<dbReference type="Proteomes" id="UP000663832">
    <property type="component" value="Unassembled WGS sequence"/>
</dbReference>
<organism evidence="15 18">
    <name type="scientific">Adineta steineri</name>
    <dbReference type="NCBI Taxonomy" id="433720"/>
    <lineage>
        <taxon>Eukaryota</taxon>
        <taxon>Metazoa</taxon>
        <taxon>Spiralia</taxon>
        <taxon>Gnathifera</taxon>
        <taxon>Rotifera</taxon>
        <taxon>Eurotatoria</taxon>
        <taxon>Bdelloidea</taxon>
        <taxon>Adinetida</taxon>
        <taxon>Adinetidae</taxon>
        <taxon>Adineta</taxon>
    </lineage>
</organism>
<dbReference type="AlphaFoldDB" id="A0A815WQW7"/>
<dbReference type="GO" id="GO:0005794">
    <property type="term" value="C:Golgi apparatus"/>
    <property type="evidence" value="ECO:0007669"/>
    <property type="project" value="TreeGrafter"/>
</dbReference>
<name>A0A815WQW7_9BILA</name>
<dbReference type="GO" id="GO:0033842">
    <property type="term" value="F:N-acetyl-beta-glucosaminyl-derivative 4-beta-N-acetylgalactosaminyltransferase activity"/>
    <property type="evidence" value="ECO:0007669"/>
    <property type="project" value="TreeGrafter"/>
</dbReference>
<dbReference type="GO" id="GO:0005975">
    <property type="term" value="P:carbohydrate metabolic process"/>
    <property type="evidence" value="ECO:0007669"/>
    <property type="project" value="InterPro"/>
</dbReference>
<feature type="region of interest" description="Disordered" evidence="12">
    <location>
        <begin position="1"/>
        <end position="36"/>
    </location>
</feature>
<evidence type="ECO:0000256" key="5">
    <source>
        <dbReference type="ARBA" id="ARBA00022679"/>
    </source>
</evidence>
<dbReference type="GO" id="GO:0006688">
    <property type="term" value="P:glycosphingolipid biosynthetic process"/>
    <property type="evidence" value="ECO:0007669"/>
    <property type="project" value="TreeGrafter"/>
</dbReference>
<evidence type="ECO:0000259" key="14">
    <source>
        <dbReference type="Pfam" id="PF13733"/>
    </source>
</evidence>
<comment type="function">
    <text evidence="11">Catalyses the transfer of galactose onto proteins or lipids.</text>
</comment>
<dbReference type="PANTHER" id="PTHR19300">
    <property type="entry name" value="BETA-1,4-GALACTOSYLTRANSFERASE"/>
    <property type="match status" value="1"/>
</dbReference>
<dbReference type="EC" id="2.4.1.-" evidence="11"/>
<evidence type="ECO:0000313" key="15">
    <source>
        <dbReference type="EMBL" id="CAF1552390.1"/>
    </source>
</evidence>
<dbReference type="InterPro" id="IPR003859">
    <property type="entry name" value="Galactosyl_T"/>
</dbReference>
<evidence type="ECO:0000256" key="7">
    <source>
        <dbReference type="ARBA" id="ARBA00022968"/>
    </source>
</evidence>
<comment type="subcellular location">
    <subcellularLocation>
        <location evidence="1">Membrane</location>
        <topology evidence="1">Single-pass type II membrane protein</topology>
    </subcellularLocation>
</comment>
<gene>
    <name evidence="15" type="ORF">BJG266_LOCUS46334</name>
    <name evidence="16" type="ORF">QVE165_LOCUS63368</name>
</gene>
<keyword evidence="6 11" id="KW-0812">Transmembrane</keyword>
<dbReference type="EMBL" id="CAJNOM010005150">
    <property type="protein sequence ID" value="CAF1661655.1"/>
    <property type="molecule type" value="Genomic_DNA"/>
</dbReference>
<keyword evidence="5 11" id="KW-0808">Transferase</keyword>
<keyword evidence="7 11" id="KW-0735">Signal-anchor</keyword>
<dbReference type="UniPathway" id="UPA00378"/>
<dbReference type="Proteomes" id="UP000663877">
    <property type="component" value="Unassembled WGS sequence"/>
</dbReference>
<keyword evidence="17" id="KW-1185">Reference proteome</keyword>
<dbReference type="InterPro" id="IPR029044">
    <property type="entry name" value="Nucleotide-diphossugar_trans"/>
</dbReference>
<evidence type="ECO:0000256" key="1">
    <source>
        <dbReference type="ARBA" id="ARBA00004606"/>
    </source>
</evidence>
<keyword evidence="4 11" id="KW-0328">Glycosyltransferase</keyword>
<reference evidence="15" key="1">
    <citation type="submission" date="2021-02" db="EMBL/GenBank/DDBJ databases">
        <authorList>
            <person name="Nowell W R."/>
        </authorList>
    </citation>
    <scope>NUCLEOTIDE SEQUENCE</scope>
</reference>
<dbReference type="GO" id="GO:0008378">
    <property type="term" value="F:galactosyltransferase activity"/>
    <property type="evidence" value="ECO:0007669"/>
    <property type="project" value="TreeGrafter"/>
</dbReference>
<evidence type="ECO:0000256" key="8">
    <source>
        <dbReference type="ARBA" id="ARBA00022989"/>
    </source>
</evidence>
<evidence type="ECO:0000256" key="4">
    <source>
        <dbReference type="ARBA" id="ARBA00022676"/>
    </source>
</evidence>
<dbReference type="EMBL" id="CAJNOI010004749">
    <property type="protein sequence ID" value="CAF1552390.1"/>
    <property type="molecule type" value="Genomic_DNA"/>
</dbReference>
<evidence type="ECO:0000256" key="2">
    <source>
        <dbReference type="ARBA" id="ARBA00004922"/>
    </source>
</evidence>
<comment type="similarity">
    <text evidence="3 11">Belongs to the glycosyltransferase 7 family.</text>
</comment>
<evidence type="ECO:0000256" key="9">
    <source>
        <dbReference type="ARBA" id="ARBA00023136"/>
    </source>
</evidence>
<dbReference type="PANTHER" id="PTHR19300:SF57">
    <property type="entry name" value="BETA-1,4-N-ACETYLGALACTOSAMINYLTRANSFERASE"/>
    <property type="match status" value="1"/>
</dbReference>
<dbReference type="SUPFAM" id="SSF53448">
    <property type="entry name" value="Nucleotide-diphospho-sugar transferases"/>
    <property type="match status" value="1"/>
</dbReference>
<evidence type="ECO:0000313" key="17">
    <source>
        <dbReference type="Proteomes" id="UP000663832"/>
    </source>
</evidence>
<evidence type="ECO:0000256" key="12">
    <source>
        <dbReference type="SAM" id="MobiDB-lite"/>
    </source>
</evidence>
<protein>
    <recommendedName>
        <fullName evidence="11">Beta-1,4-galactosyltransferase</fullName>
        <ecNumber evidence="11">2.4.1.-</ecNumber>
    </recommendedName>
</protein>